<accession>A0A497JJF6</accession>
<feature type="domain" description="Ribosome maturation protein SDO1/SBDS N-terminal" evidence="2">
    <location>
        <begin position="8"/>
        <end position="93"/>
    </location>
</feature>
<dbReference type="GO" id="GO:0042256">
    <property type="term" value="P:cytosolic ribosome assembly"/>
    <property type="evidence" value="ECO:0007669"/>
    <property type="project" value="InterPro"/>
</dbReference>
<feature type="domain" description="Ribosome maturation protein SDO1/SBDS C-terminal" evidence="4">
    <location>
        <begin position="166"/>
        <end position="227"/>
    </location>
</feature>
<sequence>MVKLEDAIIARFEFANERFEILVDPNLAWDVRRGKDVDLNDLLAINRIFKDAKKGIEQSKEALQKAFNTTELRTIVVKIIRSGTLQLTTEQRRKMVEKKKREIIDLITKNSYNPQTNTPHPPQRIELALEQLKIHIDPFKPASEQAAEIVKKLKTIMPISMEKLLLKFSIPVQQVGKALSILHRYNVKKEEWLNDGSLLATVEIPAGLKQELINALAHATSGNFDFKQVDKNE</sequence>
<dbReference type="SUPFAM" id="SSF109728">
    <property type="entry name" value="Hypothetical protein AF0491, middle domain"/>
    <property type="match status" value="1"/>
</dbReference>
<dbReference type="Pfam" id="PF09377">
    <property type="entry name" value="SBDS_domain_II"/>
    <property type="match status" value="1"/>
</dbReference>
<proteinExistence type="inferred from homology"/>
<evidence type="ECO:0000256" key="1">
    <source>
        <dbReference type="ARBA" id="ARBA00007433"/>
    </source>
</evidence>
<evidence type="ECO:0000313" key="6">
    <source>
        <dbReference type="Proteomes" id="UP000278031"/>
    </source>
</evidence>
<comment type="similarity">
    <text evidence="1">Belongs to the SDO1/SBDS family.</text>
</comment>
<evidence type="ECO:0000259" key="3">
    <source>
        <dbReference type="Pfam" id="PF09377"/>
    </source>
</evidence>
<dbReference type="InterPro" id="IPR035647">
    <property type="entry name" value="EFG_III/V"/>
</dbReference>
<dbReference type="InterPro" id="IPR018978">
    <property type="entry name" value="SDO1/SBDS_central"/>
</dbReference>
<dbReference type="Proteomes" id="UP000278031">
    <property type="component" value="Unassembled WGS sequence"/>
</dbReference>
<evidence type="ECO:0000313" key="5">
    <source>
        <dbReference type="EMBL" id="RLG71100.1"/>
    </source>
</evidence>
<dbReference type="NCBIfam" id="TIGR00291">
    <property type="entry name" value="RNA_SBDS"/>
    <property type="match status" value="1"/>
</dbReference>
<gene>
    <name evidence="5" type="ORF">DRO04_00520</name>
</gene>
<comment type="caution">
    <text evidence="5">The sequence shown here is derived from an EMBL/GenBank/DDBJ whole genome shotgun (WGS) entry which is preliminary data.</text>
</comment>
<dbReference type="PANTHER" id="PTHR10927:SF4">
    <property type="entry name" value="RIBOSOME MATURATION PROTEIN SDO1 HOMOLOG"/>
    <property type="match status" value="1"/>
</dbReference>
<organism evidence="5 6">
    <name type="scientific">Candidatus Iainarchaeum sp</name>
    <dbReference type="NCBI Taxonomy" id="3101447"/>
    <lineage>
        <taxon>Archaea</taxon>
        <taxon>Candidatus Iainarchaeota</taxon>
        <taxon>Candidatus Iainarchaeia</taxon>
        <taxon>Candidatus Iainarchaeales</taxon>
        <taxon>Candidatus Iainarchaeaceae</taxon>
        <taxon>Candidatus Iainarchaeum</taxon>
    </lineage>
</organism>
<dbReference type="PANTHER" id="PTHR10927">
    <property type="entry name" value="RIBOSOME MATURATION PROTEIN SBDS"/>
    <property type="match status" value="1"/>
</dbReference>
<name>A0A497JJF6_9ARCH</name>
<dbReference type="Gene3D" id="3.30.70.240">
    <property type="match status" value="1"/>
</dbReference>
<dbReference type="SUPFAM" id="SSF54980">
    <property type="entry name" value="EF-G C-terminal domain-like"/>
    <property type="match status" value="1"/>
</dbReference>
<dbReference type="SUPFAM" id="SSF89895">
    <property type="entry name" value="FYSH domain"/>
    <property type="match status" value="1"/>
</dbReference>
<dbReference type="EMBL" id="QMWP01000010">
    <property type="protein sequence ID" value="RLG71100.1"/>
    <property type="molecule type" value="Genomic_DNA"/>
</dbReference>
<protein>
    <submittedName>
        <fullName evidence="5">Ribosome assembly factor SBDS</fullName>
    </submittedName>
</protein>
<evidence type="ECO:0000259" key="4">
    <source>
        <dbReference type="Pfam" id="PF20268"/>
    </source>
</evidence>
<dbReference type="InterPro" id="IPR019783">
    <property type="entry name" value="SDO1/SBDS_N"/>
</dbReference>
<dbReference type="Pfam" id="PF01172">
    <property type="entry name" value="SBDS_N"/>
    <property type="match status" value="1"/>
</dbReference>
<dbReference type="InterPro" id="IPR002140">
    <property type="entry name" value="Sdo1/SBDS"/>
</dbReference>
<dbReference type="InterPro" id="IPR046928">
    <property type="entry name" value="SDO1/SBDS_C"/>
</dbReference>
<dbReference type="InterPro" id="IPR036786">
    <property type="entry name" value="Ribosome_mat_SBDS_N_sf"/>
</dbReference>
<dbReference type="Pfam" id="PF20268">
    <property type="entry name" value="SBDS_C"/>
    <property type="match status" value="1"/>
</dbReference>
<evidence type="ECO:0000259" key="2">
    <source>
        <dbReference type="Pfam" id="PF01172"/>
    </source>
</evidence>
<dbReference type="InterPro" id="IPR039100">
    <property type="entry name" value="Sdo1/SBDS-like"/>
</dbReference>
<dbReference type="Gene3D" id="3.30.1250.10">
    <property type="entry name" value="Ribosome maturation protein SBDS, N-terminal domain"/>
    <property type="match status" value="1"/>
</dbReference>
<dbReference type="AlphaFoldDB" id="A0A497JJF6"/>
<dbReference type="InterPro" id="IPR037188">
    <property type="entry name" value="Sdo1/SBDS_central_sf"/>
</dbReference>
<feature type="domain" description="Ribosome maturation protein SDO1/SBDS central" evidence="3">
    <location>
        <begin position="101"/>
        <end position="161"/>
    </location>
</feature>
<dbReference type="Gene3D" id="1.10.10.900">
    <property type="entry name" value="SBDS protein C-terminal domain, subdomain 1"/>
    <property type="match status" value="1"/>
</dbReference>
<reference evidence="5 6" key="1">
    <citation type="submission" date="2018-06" db="EMBL/GenBank/DDBJ databases">
        <title>Extensive metabolic versatility and redundancy in microbially diverse, dynamic hydrothermal sediments.</title>
        <authorList>
            <person name="Dombrowski N."/>
            <person name="Teske A."/>
            <person name="Baker B.J."/>
        </authorList>
    </citation>
    <scope>NUCLEOTIDE SEQUENCE [LARGE SCALE GENOMIC DNA]</scope>
    <source>
        <strain evidence="5">B51_G17</strain>
    </source>
</reference>